<reference evidence="5 6" key="1">
    <citation type="submission" date="2019-12" db="EMBL/GenBank/DDBJ databases">
        <title>Comparative genomics gives insights into the taxonomy of the Azoarcus-Aromatoleum group and reveals separate origins of nif in the plant-associated Azoarcus and non-plant-associated Aromatoleum sub-groups.</title>
        <authorList>
            <person name="Lafos M."/>
            <person name="Maluk M."/>
            <person name="Batista M."/>
            <person name="Junghare M."/>
            <person name="Carmona M."/>
            <person name="Faoro H."/>
            <person name="Cruz L.M."/>
            <person name="Battistoni F."/>
            <person name="De Souza E."/>
            <person name="Pedrosa F."/>
            <person name="Chen W.-M."/>
            <person name="Poole P.S."/>
            <person name="Dixon R.A."/>
            <person name="James E.K."/>
        </authorList>
    </citation>
    <scope>NUCLEOTIDE SEQUENCE [LARGE SCALE GENOMIC DNA]</scope>
    <source>
        <strain evidence="5 6">T</strain>
    </source>
</reference>
<dbReference type="EMBL" id="WTVS01000003">
    <property type="protein sequence ID" value="NMF96261.1"/>
    <property type="molecule type" value="Genomic_DNA"/>
</dbReference>
<evidence type="ECO:0000259" key="4">
    <source>
        <dbReference type="Pfam" id="PF00171"/>
    </source>
</evidence>
<dbReference type="Proteomes" id="UP000634522">
    <property type="component" value="Unassembled WGS sequence"/>
</dbReference>
<proteinExistence type="inferred from homology"/>
<dbReference type="SUPFAM" id="SSF53720">
    <property type="entry name" value="ALDH-like"/>
    <property type="match status" value="1"/>
</dbReference>
<dbReference type="Gene3D" id="3.40.605.10">
    <property type="entry name" value="Aldehyde Dehydrogenase, Chain A, domain 1"/>
    <property type="match status" value="1"/>
</dbReference>
<comment type="similarity">
    <text evidence="3">Belongs to the aldehyde dehydrogenase family.</text>
</comment>
<dbReference type="PANTHER" id="PTHR43111">
    <property type="entry name" value="ALDEHYDE DEHYDROGENASE B-RELATED"/>
    <property type="match status" value="1"/>
</dbReference>
<sequence length="506" mass="54975">MIYEMPGQAGAKVQFKSRYDNFIGGKWVAPVRGHYFENITPISGRPFCQVARSTEEDINLALDAAHAAADKWGRTSAADRANILLKIADRLEANLEMLAYAETVDNGKAIRETLNADIPLTIDHFRYFAGCLRAQEGGISEIDEHTVAYHFHEPLGVVGQIIPWNFPILMAAWKLAPAIGAGNCVVLKPAESTPVSILVLVELIADLLPPGVLNVVNGFGREAGMPLATSKRIAKIAFTGSTATGRVIAQAAATNLIPATLELGGKSPNIFFEDIAAADDALFDKAVEGMVLFAFNQGEVCTCPSRALIQESIYDKFMERVLARVKAIKQGSPLDTASMMGAQASTDQMNKILSYLDVGKQEGAELLIGGDRARLGGELAEGYYIQPTLFKGHNKMRIFQEEIFGPVLAVTTFKDEAEALEIANDTPYGLGAGVWSRDGSTAYRMGRAIKAGRVWTNCYHAYPAHATFGGYKESGIGRETHKMMLDHYQQTKNLLVSYSPNALGFF</sequence>
<dbReference type="Gene3D" id="3.40.309.10">
    <property type="entry name" value="Aldehyde Dehydrogenase, Chain A, domain 2"/>
    <property type="match status" value="1"/>
</dbReference>
<protein>
    <submittedName>
        <fullName evidence="5">Aldehyde dehydrogenase family protein</fullName>
    </submittedName>
</protein>
<dbReference type="InterPro" id="IPR016161">
    <property type="entry name" value="Ald_DH/histidinol_DH"/>
</dbReference>
<keyword evidence="1 3" id="KW-0560">Oxidoreductase</keyword>
<dbReference type="InterPro" id="IPR016160">
    <property type="entry name" value="Ald_DH_CS_CYS"/>
</dbReference>
<dbReference type="RefSeq" id="WP_050414951.1">
    <property type="nucleotide sequence ID" value="NZ_WTVS01000003.1"/>
</dbReference>
<dbReference type="PANTHER" id="PTHR43111:SF1">
    <property type="entry name" value="ALDEHYDE DEHYDROGENASE B-RELATED"/>
    <property type="match status" value="1"/>
</dbReference>
<evidence type="ECO:0000313" key="6">
    <source>
        <dbReference type="Proteomes" id="UP000634522"/>
    </source>
</evidence>
<feature type="domain" description="Aldehyde dehydrogenase" evidence="4">
    <location>
        <begin position="27"/>
        <end position="493"/>
    </location>
</feature>
<dbReference type="InterPro" id="IPR029510">
    <property type="entry name" value="Ald_DH_CS_GLU"/>
</dbReference>
<dbReference type="Pfam" id="PF00171">
    <property type="entry name" value="Aldedh"/>
    <property type="match status" value="1"/>
</dbReference>
<keyword evidence="6" id="KW-1185">Reference proteome</keyword>
<evidence type="ECO:0000256" key="3">
    <source>
        <dbReference type="RuleBase" id="RU003345"/>
    </source>
</evidence>
<dbReference type="InterPro" id="IPR016163">
    <property type="entry name" value="Ald_DH_C"/>
</dbReference>
<name>A0ABX1NAD8_9RHOO</name>
<dbReference type="InterPro" id="IPR016162">
    <property type="entry name" value="Ald_DH_N"/>
</dbReference>
<dbReference type="InterPro" id="IPR015590">
    <property type="entry name" value="Aldehyde_DH_dom"/>
</dbReference>
<organism evidence="5 6">
    <name type="scientific">Aromatoleum toluolicum</name>
    <dbReference type="NCBI Taxonomy" id="90060"/>
    <lineage>
        <taxon>Bacteria</taxon>
        <taxon>Pseudomonadati</taxon>
        <taxon>Pseudomonadota</taxon>
        <taxon>Betaproteobacteria</taxon>
        <taxon>Rhodocyclales</taxon>
        <taxon>Rhodocyclaceae</taxon>
        <taxon>Aromatoleum</taxon>
    </lineage>
</organism>
<dbReference type="PROSITE" id="PS00070">
    <property type="entry name" value="ALDEHYDE_DEHYDR_CYS"/>
    <property type="match status" value="1"/>
</dbReference>
<dbReference type="PROSITE" id="PS00687">
    <property type="entry name" value="ALDEHYDE_DEHYDR_GLU"/>
    <property type="match status" value="1"/>
</dbReference>
<comment type="caution">
    <text evidence="5">The sequence shown here is derived from an EMBL/GenBank/DDBJ whole genome shotgun (WGS) entry which is preliminary data.</text>
</comment>
<evidence type="ECO:0000313" key="5">
    <source>
        <dbReference type="EMBL" id="NMF96261.1"/>
    </source>
</evidence>
<accession>A0ABX1NAD8</accession>
<feature type="active site" evidence="2">
    <location>
        <position position="262"/>
    </location>
</feature>
<gene>
    <name evidence="5" type="ORF">GPA27_02490</name>
</gene>
<evidence type="ECO:0000256" key="2">
    <source>
        <dbReference type="PROSITE-ProRule" id="PRU10007"/>
    </source>
</evidence>
<evidence type="ECO:0000256" key="1">
    <source>
        <dbReference type="ARBA" id="ARBA00023002"/>
    </source>
</evidence>